<keyword evidence="2" id="KW-1133">Transmembrane helix</keyword>
<evidence type="ECO:0000256" key="2">
    <source>
        <dbReference type="SAM" id="Phobius"/>
    </source>
</evidence>
<dbReference type="InterPro" id="IPR036259">
    <property type="entry name" value="MFS_trans_sf"/>
</dbReference>
<accession>A0ABU4S4G4</accession>
<evidence type="ECO:0000313" key="3">
    <source>
        <dbReference type="EMBL" id="MDX6850194.1"/>
    </source>
</evidence>
<name>A0ABU4S4G4_9GAMM</name>
<dbReference type="Proteomes" id="UP001273505">
    <property type="component" value="Unassembled WGS sequence"/>
</dbReference>
<dbReference type="PANTHER" id="PTHR11328">
    <property type="entry name" value="MAJOR FACILITATOR SUPERFAMILY DOMAIN-CONTAINING PROTEIN"/>
    <property type="match status" value="1"/>
</dbReference>
<dbReference type="EMBL" id="JAXAFO010000020">
    <property type="protein sequence ID" value="MDX6850194.1"/>
    <property type="molecule type" value="Genomic_DNA"/>
</dbReference>
<protein>
    <submittedName>
        <fullName evidence="3">MFS transporter</fullName>
    </submittedName>
</protein>
<dbReference type="Gene3D" id="1.20.1250.20">
    <property type="entry name" value="MFS general substrate transporter like domains"/>
    <property type="match status" value="2"/>
</dbReference>
<feature type="transmembrane region" description="Helical" evidence="2">
    <location>
        <begin position="112"/>
        <end position="134"/>
    </location>
</feature>
<dbReference type="SUPFAM" id="SSF103473">
    <property type="entry name" value="MFS general substrate transporter"/>
    <property type="match status" value="2"/>
</dbReference>
<gene>
    <name evidence="3" type="ORF">SCD92_12545</name>
</gene>
<organism evidence="3 4">
    <name type="scientific">Gilvimarinus gilvus</name>
    <dbReference type="NCBI Taxonomy" id="3058038"/>
    <lineage>
        <taxon>Bacteria</taxon>
        <taxon>Pseudomonadati</taxon>
        <taxon>Pseudomonadota</taxon>
        <taxon>Gammaproteobacteria</taxon>
        <taxon>Cellvibrionales</taxon>
        <taxon>Cellvibrionaceae</taxon>
        <taxon>Gilvimarinus</taxon>
    </lineage>
</organism>
<keyword evidence="4" id="KW-1185">Reference proteome</keyword>
<feature type="transmembrane region" description="Helical" evidence="2">
    <location>
        <begin position="81"/>
        <end position="100"/>
    </location>
</feature>
<dbReference type="Pfam" id="PF13347">
    <property type="entry name" value="MFS_2"/>
    <property type="match status" value="1"/>
</dbReference>
<comment type="similarity">
    <text evidence="1">Belongs to the sodium:galactoside symporter (TC 2.A.2) family.</text>
</comment>
<feature type="transmembrane region" description="Helical" evidence="2">
    <location>
        <begin position="227"/>
        <end position="250"/>
    </location>
</feature>
<feature type="transmembrane region" description="Helical" evidence="2">
    <location>
        <begin position="41"/>
        <end position="60"/>
    </location>
</feature>
<sequence length="526" mass="57985">MATTSANKLSILEKSGYAMGDAAANFVWRSLFLIPAFYTDTFGLMAAHAAILVLVVRLSDGVTDIIMGSIADRTHSSKGKFRPWILWSAPILAISLALIYVTPDLSYTGKLIYAYVVYIGLTLAYTANNVPYGALMGVMTDNVTERASLSSFRFIGAFGGGLLVMTTLPMLVEYLGQGDRIQGYQRTMPIFAVLLVIFMLITYLTTKERVKPVARTDKSFGQEMKELFYSLPIILLPVFGVSVFMISLAMTEWSSLYKYLAAGFAILSFVFTLILRLKLISRPRDTLNNCQKDLADLMTNKPWLILLVVGIMFGLFTVVRPSAASYYFSYYLQRPDLLSVYFGITLTASLFAAIACGKLSEWMNKRTLMIGAFVLGGVFSGAIYFVRPDQVTLMLVLAVIGEFFGGILPVLFFSMLGDTVDYSEWKNRRRATGLMYSAGTFINKTGHGFAGAIVLIVLAMYGYDADIESAVEGSIEGMVLLMSGIPLVIAGLGAIFLLWYPLDDKQMKTIENDLRARRAEADATEA</sequence>
<feature type="transmembrane region" description="Helical" evidence="2">
    <location>
        <begin position="302"/>
        <end position="319"/>
    </location>
</feature>
<feature type="transmembrane region" description="Helical" evidence="2">
    <location>
        <begin position="339"/>
        <end position="356"/>
    </location>
</feature>
<keyword evidence="2" id="KW-0472">Membrane</keyword>
<keyword evidence="2" id="KW-0812">Transmembrane</keyword>
<reference evidence="3 4" key="1">
    <citation type="submission" date="2023-11" db="EMBL/GenBank/DDBJ databases">
        <title>Gilvimarinus fulvus sp. nov., isolated from the surface of Kelp.</title>
        <authorList>
            <person name="Sun Y.Y."/>
            <person name="Gong Y."/>
            <person name="Du Z.J."/>
        </authorList>
    </citation>
    <scope>NUCLEOTIDE SEQUENCE [LARGE SCALE GENOMIC DNA]</scope>
    <source>
        <strain evidence="3 4">SDUM040013</strain>
    </source>
</reference>
<dbReference type="InterPro" id="IPR039672">
    <property type="entry name" value="MFS_2"/>
</dbReference>
<evidence type="ECO:0000313" key="4">
    <source>
        <dbReference type="Proteomes" id="UP001273505"/>
    </source>
</evidence>
<dbReference type="CDD" id="cd17332">
    <property type="entry name" value="MFS_MelB_like"/>
    <property type="match status" value="1"/>
</dbReference>
<feature type="transmembrane region" description="Helical" evidence="2">
    <location>
        <begin position="479"/>
        <end position="500"/>
    </location>
</feature>
<feature type="transmembrane region" description="Helical" evidence="2">
    <location>
        <begin position="434"/>
        <end position="459"/>
    </location>
</feature>
<feature type="transmembrane region" description="Helical" evidence="2">
    <location>
        <begin position="256"/>
        <end position="275"/>
    </location>
</feature>
<dbReference type="PANTHER" id="PTHR11328:SF24">
    <property type="entry name" value="MAJOR FACILITATOR SUPERFAMILY (MFS) PROFILE DOMAIN-CONTAINING PROTEIN"/>
    <property type="match status" value="1"/>
</dbReference>
<dbReference type="RefSeq" id="WP_302723715.1">
    <property type="nucleotide sequence ID" value="NZ_JAULRU010000692.1"/>
</dbReference>
<comment type="caution">
    <text evidence="3">The sequence shown here is derived from an EMBL/GenBank/DDBJ whole genome shotgun (WGS) entry which is preliminary data.</text>
</comment>
<feature type="transmembrane region" description="Helical" evidence="2">
    <location>
        <begin position="188"/>
        <end position="206"/>
    </location>
</feature>
<feature type="transmembrane region" description="Helical" evidence="2">
    <location>
        <begin position="154"/>
        <end position="176"/>
    </location>
</feature>
<evidence type="ECO:0000256" key="1">
    <source>
        <dbReference type="ARBA" id="ARBA00009617"/>
    </source>
</evidence>
<feature type="transmembrane region" description="Helical" evidence="2">
    <location>
        <begin position="368"/>
        <end position="386"/>
    </location>
</feature>
<proteinExistence type="inferred from homology"/>
<feature type="transmembrane region" description="Helical" evidence="2">
    <location>
        <begin position="392"/>
        <end position="413"/>
    </location>
</feature>